<evidence type="ECO:0000313" key="4">
    <source>
        <dbReference type="EMBL" id="KAF1801386.1"/>
    </source>
</evidence>
<comment type="similarity">
    <text evidence="1">In the N-terminal section; belongs to the glycosyltransferase 20 family.</text>
</comment>
<dbReference type="Proteomes" id="UP000469890">
    <property type="component" value="Unassembled WGS sequence"/>
</dbReference>
<reference evidence="4 5" key="1">
    <citation type="submission" date="2019-09" db="EMBL/GenBank/DDBJ databases">
        <authorList>
            <consortium name="DOE Joint Genome Institute"/>
            <person name="Mondo S.J."/>
            <person name="Navarro-Mendoza M.I."/>
            <person name="Perez-Arques C."/>
            <person name="Panchal S."/>
            <person name="Nicolas F.E."/>
            <person name="Ganguly P."/>
            <person name="Pangilinan J."/>
            <person name="Grigoriev I."/>
            <person name="Heitman J."/>
            <person name="Sanya K."/>
            <person name="Garre V."/>
        </authorList>
    </citation>
    <scope>NUCLEOTIDE SEQUENCE [LARGE SCALE GENOMIC DNA]</scope>
    <source>
        <strain evidence="4 5">MU402</strain>
    </source>
</reference>
<keyword evidence="4" id="KW-0808">Transferase</keyword>
<name>A0A8H4BHA2_MUCCL</name>
<dbReference type="GO" id="GO:0005829">
    <property type="term" value="C:cytosol"/>
    <property type="evidence" value="ECO:0007669"/>
    <property type="project" value="TreeGrafter"/>
</dbReference>
<accession>A0A8H4BHA2</accession>
<dbReference type="GO" id="GO:0005946">
    <property type="term" value="C:alpha,alpha-trehalose-phosphate synthase complex (UDP-forming)"/>
    <property type="evidence" value="ECO:0007669"/>
    <property type="project" value="TreeGrafter"/>
</dbReference>
<dbReference type="PANTHER" id="PTHR10788">
    <property type="entry name" value="TREHALOSE-6-PHOSPHATE SYNTHASE"/>
    <property type="match status" value="1"/>
</dbReference>
<dbReference type="NCBIfam" id="TIGR00685">
    <property type="entry name" value="T6PP"/>
    <property type="match status" value="1"/>
</dbReference>
<dbReference type="InterPro" id="IPR006379">
    <property type="entry name" value="HAD-SF_hydro_IIB"/>
</dbReference>
<dbReference type="Gene3D" id="3.40.50.1000">
    <property type="entry name" value="HAD superfamily/HAD-like"/>
    <property type="match status" value="1"/>
</dbReference>
<dbReference type="NCBIfam" id="TIGR01484">
    <property type="entry name" value="HAD-SF-IIB"/>
    <property type="match status" value="1"/>
</dbReference>
<proteinExistence type="inferred from homology"/>
<dbReference type="GO" id="GO:0003825">
    <property type="term" value="F:alpha,alpha-trehalose-phosphate synthase (UDP-forming) activity"/>
    <property type="evidence" value="ECO:0007669"/>
    <property type="project" value="TreeGrafter"/>
</dbReference>
<dbReference type="SUPFAM" id="SSF53756">
    <property type="entry name" value="UDP-Glycosyltransferase/glycogen phosphorylase"/>
    <property type="match status" value="1"/>
</dbReference>
<comment type="caution">
    <text evidence="4">The sequence shown here is derived from an EMBL/GenBank/DDBJ whole genome shotgun (WGS) entry which is preliminary data.</text>
</comment>
<dbReference type="CDD" id="cd03788">
    <property type="entry name" value="GT20_TPS"/>
    <property type="match status" value="1"/>
</dbReference>
<feature type="region of interest" description="Disordered" evidence="3">
    <location>
        <begin position="46"/>
        <end position="77"/>
    </location>
</feature>
<comment type="similarity">
    <text evidence="2">In the C-terminal section; belongs to the trehalose phosphatase family.</text>
</comment>
<dbReference type="InterPro" id="IPR023214">
    <property type="entry name" value="HAD_sf"/>
</dbReference>
<dbReference type="AlphaFoldDB" id="A0A8H4BHA2"/>
<feature type="compositionally biased region" description="Basic and acidic residues" evidence="3">
    <location>
        <begin position="65"/>
        <end position="74"/>
    </location>
</feature>
<dbReference type="Pfam" id="PF00982">
    <property type="entry name" value="Glyco_transf_20"/>
    <property type="match status" value="1"/>
</dbReference>
<feature type="region of interest" description="Disordered" evidence="3">
    <location>
        <begin position="819"/>
        <end position="840"/>
    </location>
</feature>
<dbReference type="GO" id="GO:0004805">
    <property type="term" value="F:trehalose-phosphatase activity"/>
    <property type="evidence" value="ECO:0007669"/>
    <property type="project" value="TreeGrafter"/>
</dbReference>
<dbReference type="CDD" id="cd01627">
    <property type="entry name" value="HAD_TPP"/>
    <property type="match status" value="1"/>
</dbReference>
<dbReference type="InterPro" id="IPR001830">
    <property type="entry name" value="Glyco_trans_20"/>
</dbReference>
<evidence type="ECO:0000256" key="3">
    <source>
        <dbReference type="SAM" id="MobiDB-lite"/>
    </source>
</evidence>
<gene>
    <name evidence="4" type="ORF">FB192DRAFT_1437654</name>
</gene>
<dbReference type="NCBIfam" id="NF011071">
    <property type="entry name" value="PRK14501.1"/>
    <property type="match status" value="1"/>
</dbReference>
<dbReference type="PANTHER" id="PTHR10788:SF123">
    <property type="entry name" value="TREHALOSE-PHOSPHATASE"/>
    <property type="match status" value="1"/>
</dbReference>
<organism evidence="4 5">
    <name type="scientific">Mucor circinelloides f. lusitanicus</name>
    <name type="common">Mucor racemosus var. lusitanicus</name>
    <dbReference type="NCBI Taxonomy" id="29924"/>
    <lineage>
        <taxon>Eukaryota</taxon>
        <taxon>Fungi</taxon>
        <taxon>Fungi incertae sedis</taxon>
        <taxon>Mucoromycota</taxon>
        <taxon>Mucoromycotina</taxon>
        <taxon>Mucoromycetes</taxon>
        <taxon>Mucorales</taxon>
        <taxon>Mucorineae</taxon>
        <taxon>Mucoraceae</taxon>
        <taxon>Mucor</taxon>
    </lineage>
</organism>
<dbReference type="FunFam" id="3.30.70.1020:FF:000002">
    <property type="entry name" value="Trehalose-6-phosphate synthase 2"/>
    <property type="match status" value="1"/>
</dbReference>
<dbReference type="SUPFAM" id="SSF56784">
    <property type="entry name" value="HAD-like"/>
    <property type="match status" value="1"/>
</dbReference>
<feature type="compositionally biased region" description="Low complexity" evidence="3">
    <location>
        <begin position="829"/>
        <end position="840"/>
    </location>
</feature>
<evidence type="ECO:0000313" key="5">
    <source>
        <dbReference type="Proteomes" id="UP000469890"/>
    </source>
</evidence>
<dbReference type="InterPro" id="IPR003337">
    <property type="entry name" value="Trehalose_PPase"/>
</dbReference>
<protein>
    <submittedName>
        <fullName evidence="4">Glycosyltransferase family 20 protein</fullName>
    </submittedName>
</protein>
<dbReference type="Gene3D" id="3.40.50.2000">
    <property type="entry name" value="Glycogen Phosphorylase B"/>
    <property type="match status" value="2"/>
</dbReference>
<dbReference type="Gene3D" id="3.30.70.1020">
    <property type="entry name" value="Trehalose-6-phosphate phosphatase related protein, domain 2"/>
    <property type="match status" value="1"/>
</dbReference>
<evidence type="ECO:0000256" key="2">
    <source>
        <dbReference type="ARBA" id="ARBA00006330"/>
    </source>
</evidence>
<dbReference type="InterPro" id="IPR036412">
    <property type="entry name" value="HAD-like_sf"/>
</dbReference>
<evidence type="ECO:0000256" key="1">
    <source>
        <dbReference type="ARBA" id="ARBA00005409"/>
    </source>
</evidence>
<sequence>MLATADASLTAEKVAHYLPLSGQIPEIQGRIINVTHQIPYNILRSHHQQQQDQLPISPPRSPHASNKDTGKEDCTADPVSAAPISKLARHHKRGVTLRMKFHAADWTVVERRGHQALYAGIQSLRKDNETLHIGWTGPIREQGTRNKIATDTLATEDKVKLQSLLWETGHIVPIFLDQKKSHGHYEGYCKQVLWPVFHYLVQTSSSGDSRAEKRHWDDYVAVNRQFADTIIDRYQEHDIIFINDYHLLLVPEMIREKLPDAAIGIFIHATFPSSEIFRCLQTRNKILQGMLGANLIGFQTYSYARHFISSCTRVLGCETTQVGVSYNGTMISVGAFPIGVDCNRVAQFCKQPGVGPKMDAIRDMYAGKKIIVGRDKLDSTKGILQKLHAFEKFLKDFPEWRNKVVLIQVATPTHGDHSKLEAKISEAVSHINSEFGSIAFVPCHYYHQDIDRDEYYALLSVADLALITCSRDGMNTTSYEYVLCQHDKPEQGPLILSEFAGTAGSLNAAILVNPYDLAGVARAIHGALTMPTEERTTRHEKLYSHVTSHTADFWAHSFIKQLVSVSQQQDLQSHATPKLDMQKLVQDYTSAKKRIMFFDYDASICILKVYTGTLTPIVSVPSDAKPGHDMLKALQILCNDPKNSVWVVSGRDQAVLDEWLGSNISNIGLSAEHGCYLKEVGSTQWKSIVDGLDMSWKADVEEIFDYYTERTQGSFVEHKKSSITWHYRMADAEYGAFQAKECQNHLENAIVSKYPVEILVGKKNLEVRPMSVNKGEIVKRILSQNSDTNLVMCAGDDKTDEDMFRALSAAHFQQKQAASSPTTTAALRVSSPNVSPKSSTSTIITPHVIWQEQDSSLYSITVGPSEKKTHANWHVNTPQQIIQVLEALAALDK</sequence>
<dbReference type="FunFam" id="3.40.50.2000:FF:000036">
    <property type="entry name" value="Alpha,alpha-trehalose-phosphate synthase subunit Tps2"/>
    <property type="match status" value="1"/>
</dbReference>
<dbReference type="GO" id="GO:0005992">
    <property type="term" value="P:trehalose biosynthetic process"/>
    <property type="evidence" value="ECO:0007669"/>
    <property type="project" value="InterPro"/>
</dbReference>
<dbReference type="Pfam" id="PF02358">
    <property type="entry name" value="Trehalose_PPase"/>
    <property type="match status" value="1"/>
</dbReference>
<dbReference type="EMBL" id="JAAECE010000005">
    <property type="protein sequence ID" value="KAF1801386.1"/>
    <property type="molecule type" value="Genomic_DNA"/>
</dbReference>